<gene>
    <name evidence="1" type="ORF">NCTC11388_04136</name>
</gene>
<evidence type="ECO:0000313" key="1">
    <source>
        <dbReference type="EMBL" id="SUJ27284.1"/>
    </source>
</evidence>
<organism evidence="1 2">
    <name type="scientific">Sphingobacterium spiritivorum</name>
    <name type="common">Flavobacterium spiritivorum</name>
    <dbReference type="NCBI Taxonomy" id="258"/>
    <lineage>
        <taxon>Bacteria</taxon>
        <taxon>Pseudomonadati</taxon>
        <taxon>Bacteroidota</taxon>
        <taxon>Sphingobacteriia</taxon>
        <taxon>Sphingobacteriales</taxon>
        <taxon>Sphingobacteriaceae</taxon>
        <taxon>Sphingobacterium</taxon>
    </lineage>
</organism>
<evidence type="ECO:0000313" key="2">
    <source>
        <dbReference type="Proteomes" id="UP000254893"/>
    </source>
</evidence>
<accession>A0A380CTZ7</accession>
<reference evidence="1 2" key="1">
    <citation type="submission" date="2018-06" db="EMBL/GenBank/DDBJ databases">
        <authorList>
            <consortium name="Pathogen Informatics"/>
            <person name="Doyle S."/>
        </authorList>
    </citation>
    <scope>NUCLEOTIDE SEQUENCE [LARGE SCALE GENOMIC DNA]</scope>
    <source>
        <strain evidence="1 2">NCTC11388</strain>
    </source>
</reference>
<dbReference type="Proteomes" id="UP000254893">
    <property type="component" value="Unassembled WGS sequence"/>
</dbReference>
<proteinExistence type="predicted"/>
<dbReference type="EMBL" id="UGYW01000002">
    <property type="protein sequence ID" value="SUJ27284.1"/>
    <property type="molecule type" value="Genomic_DNA"/>
</dbReference>
<sequence length="41" mass="4951">MSEMKKIKIFKFTQRSASPLRNTNINAKKNWPLYQLNESFF</sequence>
<protein>
    <submittedName>
        <fullName evidence="1">Uncharacterized protein</fullName>
    </submittedName>
</protein>
<name>A0A380CTZ7_SPHSI</name>
<dbReference type="AlphaFoldDB" id="A0A380CTZ7"/>